<comment type="caution">
    <text evidence="2">The sequence shown here is derived from an EMBL/GenBank/DDBJ whole genome shotgun (WGS) entry which is preliminary data.</text>
</comment>
<reference evidence="2 3" key="1">
    <citation type="journal article" date="2018" name="Gigascience">
        <title>Genomes of trombidid mites reveal novel predicted allergens and laterally-transferred genes associated with secondary metabolism.</title>
        <authorList>
            <person name="Dong X."/>
            <person name="Chaisiri K."/>
            <person name="Xia D."/>
            <person name="Armstrong S.D."/>
            <person name="Fang Y."/>
            <person name="Donnelly M.J."/>
            <person name="Kadowaki T."/>
            <person name="McGarry J.W."/>
            <person name="Darby A.C."/>
            <person name="Makepeace B.L."/>
        </authorList>
    </citation>
    <scope>NUCLEOTIDE SEQUENCE [LARGE SCALE GENOMIC DNA]</scope>
    <source>
        <strain evidence="2">UoL-UT</strain>
    </source>
</reference>
<evidence type="ECO:0000313" key="2">
    <source>
        <dbReference type="EMBL" id="RWS19710.1"/>
    </source>
</evidence>
<organism evidence="2 3">
    <name type="scientific">Leptotrombidium deliense</name>
    <dbReference type="NCBI Taxonomy" id="299467"/>
    <lineage>
        <taxon>Eukaryota</taxon>
        <taxon>Metazoa</taxon>
        <taxon>Ecdysozoa</taxon>
        <taxon>Arthropoda</taxon>
        <taxon>Chelicerata</taxon>
        <taxon>Arachnida</taxon>
        <taxon>Acari</taxon>
        <taxon>Acariformes</taxon>
        <taxon>Trombidiformes</taxon>
        <taxon>Prostigmata</taxon>
        <taxon>Anystina</taxon>
        <taxon>Parasitengona</taxon>
        <taxon>Trombiculoidea</taxon>
        <taxon>Trombiculidae</taxon>
        <taxon>Leptotrombidium</taxon>
    </lineage>
</organism>
<dbReference type="VEuPathDB" id="VectorBase:LDEU012330"/>
<dbReference type="AlphaFoldDB" id="A0A443RWT8"/>
<keyword evidence="3" id="KW-1185">Reference proteome</keyword>
<feature type="compositionally biased region" description="Polar residues" evidence="1">
    <location>
        <begin position="38"/>
        <end position="54"/>
    </location>
</feature>
<protein>
    <submittedName>
        <fullName evidence="2">Uncharacterized protein</fullName>
    </submittedName>
</protein>
<dbReference type="Proteomes" id="UP000288716">
    <property type="component" value="Unassembled WGS sequence"/>
</dbReference>
<proteinExistence type="predicted"/>
<sequence>MKAKENVEETTTPVPPLEVGKPAVSPVREITKKDRTKNQSPIVKQKPMTMNTGIQYPLPNPYAPGDISLDKLKQEAQSGIRQASKEENKQIEQQAEYTRYPYVNEALQKYMKWYQQQHSGGVLQKPMRPAAPENGDACAFSRDCKSRCCVQNEETKNRTCRPLATLHQNCNEAELKGGLYLSYCPCAYNTRNPLTCTQENVCRKMRSFRPISDDFETKL</sequence>
<accession>A0A443RWT8</accession>
<evidence type="ECO:0000256" key="1">
    <source>
        <dbReference type="SAM" id="MobiDB-lite"/>
    </source>
</evidence>
<dbReference type="EMBL" id="NCKV01023388">
    <property type="protein sequence ID" value="RWS19710.1"/>
    <property type="molecule type" value="Genomic_DNA"/>
</dbReference>
<evidence type="ECO:0000313" key="3">
    <source>
        <dbReference type="Proteomes" id="UP000288716"/>
    </source>
</evidence>
<feature type="region of interest" description="Disordered" evidence="1">
    <location>
        <begin position="1"/>
        <end position="54"/>
    </location>
</feature>
<dbReference type="Gene3D" id="2.10.80.10">
    <property type="entry name" value="Lipase, subunit A"/>
    <property type="match status" value="1"/>
</dbReference>
<gene>
    <name evidence="2" type="ORF">B4U80_01435</name>
</gene>
<name>A0A443RWT8_9ACAR</name>